<proteinExistence type="predicted"/>
<dbReference type="RefSeq" id="WP_079813449.1">
    <property type="nucleotide sequence ID" value="NZ_CP029989.1"/>
</dbReference>
<reference evidence="2 4" key="2">
    <citation type="submission" date="2018-06" db="EMBL/GenBank/DDBJ databases">
        <title>Salmonella Enterica genomes from various sources.</title>
        <authorList>
            <person name="Nash J.H.E."/>
            <person name="Robertson J."/>
            <person name="Bessonov K."/>
        </authorList>
    </citation>
    <scope>NUCLEOTIDE SEQUENCE [LARGE SCALE GENOMIC DNA]</scope>
    <source>
        <strain evidence="2 4">SA20121591</strain>
    </source>
</reference>
<evidence type="ECO:0000313" key="2">
    <source>
        <dbReference type="EMBL" id="AXC73150.1"/>
    </source>
</evidence>
<name>A0A735VUF2_SALDZ</name>
<keyword evidence="1" id="KW-1133">Transmembrane helix</keyword>
<sequence length="409" mass="47540">MRISYKTYLRYYMLATENEISIDKLLIAGMKGRIPPLPRISKWAYGRHKLWGGYISLMIFFILGGFIFYPILKCIVALYKKIITDKNKLIDRSDFYYFSFAEIGTEQAINYYNSKISDGKKLNVIKLSSCNDRSDATVISIYEMASYLDIFKSMLLSIFAFFYFFKSKHTIKWCLQIYTAPSWFLVALVMNRIQGKVISSEHYDRWAVLIDSMLGEKGIQYTLIQHGSLRALDSSAYLLFKIPYKLKHLDKIIVFDEVEFQLFINNILDYNLAEIIKVEYSKPMLSLTQVSSNQLTLLVIGHSLCEKGQLKICSLINQQIENCSIYYKEHPKARASSKVRQFKFNFIIDDNFFPKVDVVISYPSTLAYKYEEMGTLVLFHGLHVVQTEEINEIVMKVILNRGEHGKSKL</sequence>
<accession>A0A735VUF2</accession>
<organism evidence="3">
    <name type="scientific">Salmonella enterica subsp. diarizonae serovar 48:i:z</name>
    <dbReference type="NCBI Taxonomy" id="1192842"/>
    <lineage>
        <taxon>Bacteria</taxon>
        <taxon>Pseudomonadati</taxon>
        <taxon>Pseudomonadota</taxon>
        <taxon>Gammaproteobacteria</taxon>
        <taxon>Enterobacterales</taxon>
        <taxon>Enterobacteriaceae</taxon>
        <taxon>Salmonella</taxon>
    </lineage>
</organism>
<dbReference type="EMBL" id="CP029989">
    <property type="protein sequence ID" value="AXC73150.1"/>
    <property type="molecule type" value="Genomic_DNA"/>
</dbReference>
<feature type="transmembrane region" description="Helical" evidence="1">
    <location>
        <begin position="51"/>
        <end position="72"/>
    </location>
</feature>
<evidence type="ECO:0000256" key="1">
    <source>
        <dbReference type="SAM" id="Phobius"/>
    </source>
</evidence>
<gene>
    <name evidence="2" type="ORF">DOE59_17300</name>
    <name evidence="3" type="ORF">GND69_000787</name>
</gene>
<dbReference type="Proteomes" id="UP000252003">
    <property type="component" value="Chromosome"/>
</dbReference>
<dbReference type="AlphaFoldDB" id="A0A735VUF2"/>
<evidence type="ECO:0000313" key="3">
    <source>
        <dbReference type="EMBL" id="HAE7121108.1"/>
    </source>
</evidence>
<reference evidence="3" key="3">
    <citation type="submission" date="2018-07" db="EMBL/GenBank/DDBJ databases">
        <authorList>
            <consortium name="NCBI Pathogen Detection Project"/>
        </authorList>
    </citation>
    <scope>NUCLEOTIDE SEQUENCE</scope>
    <source>
        <strain evidence="3">128-87</strain>
    </source>
</reference>
<keyword evidence="1" id="KW-0812">Transmembrane</keyword>
<evidence type="ECO:0000313" key="4">
    <source>
        <dbReference type="Proteomes" id="UP000252003"/>
    </source>
</evidence>
<dbReference type="EMBL" id="DAASUW010000003">
    <property type="protein sequence ID" value="HAE7121108.1"/>
    <property type="molecule type" value="Genomic_DNA"/>
</dbReference>
<keyword evidence="1" id="KW-0472">Membrane</keyword>
<reference evidence="3" key="1">
    <citation type="journal article" date="2018" name="Genome Biol.">
        <title>SKESA: strategic k-mer extension for scrupulous assemblies.</title>
        <authorList>
            <person name="Souvorov A."/>
            <person name="Agarwala R."/>
            <person name="Lipman D.J."/>
        </authorList>
    </citation>
    <scope>NUCLEOTIDE SEQUENCE</scope>
    <source>
        <strain evidence="3">128-87</strain>
    </source>
</reference>
<protein>
    <submittedName>
        <fullName evidence="3">Uncharacterized protein</fullName>
    </submittedName>
</protein>